<organism evidence="1 2">
    <name type="scientific">Gordonia rhizosphera NBRC 16068</name>
    <dbReference type="NCBI Taxonomy" id="1108045"/>
    <lineage>
        <taxon>Bacteria</taxon>
        <taxon>Bacillati</taxon>
        <taxon>Actinomycetota</taxon>
        <taxon>Actinomycetes</taxon>
        <taxon>Mycobacteriales</taxon>
        <taxon>Gordoniaceae</taxon>
        <taxon>Gordonia</taxon>
    </lineage>
</organism>
<dbReference type="AlphaFoldDB" id="K6UXN5"/>
<reference evidence="1 2" key="1">
    <citation type="submission" date="2012-08" db="EMBL/GenBank/DDBJ databases">
        <title>Whole genome shotgun sequence of Gordonia rhizosphera NBRC 16068.</title>
        <authorList>
            <person name="Takarada H."/>
            <person name="Isaki S."/>
            <person name="Hosoyama A."/>
            <person name="Tsuchikane K."/>
            <person name="Katsumata H."/>
            <person name="Baba S."/>
            <person name="Ohji S."/>
            <person name="Yamazaki S."/>
            <person name="Fujita N."/>
        </authorList>
    </citation>
    <scope>NUCLEOTIDE SEQUENCE [LARGE SCALE GENOMIC DNA]</scope>
    <source>
        <strain evidence="1 2">NBRC 16068</strain>
    </source>
</reference>
<evidence type="ECO:0000313" key="2">
    <source>
        <dbReference type="Proteomes" id="UP000008363"/>
    </source>
</evidence>
<evidence type="ECO:0000313" key="1">
    <source>
        <dbReference type="EMBL" id="GAB88158.1"/>
    </source>
</evidence>
<accession>K6UXN5</accession>
<comment type="caution">
    <text evidence="1">The sequence shown here is derived from an EMBL/GenBank/DDBJ whole genome shotgun (WGS) entry which is preliminary data.</text>
</comment>
<protein>
    <submittedName>
        <fullName evidence="1">Uncharacterized protein</fullName>
    </submittedName>
</protein>
<dbReference type="RefSeq" id="WP_006329214.1">
    <property type="nucleotide sequence ID" value="NZ_BAHC01000006.1"/>
</dbReference>
<dbReference type="Proteomes" id="UP000008363">
    <property type="component" value="Unassembled WGS sequence"/>
</dbReference>
<gene>
    <name evidence="1" type="ORF">GORHZ_006_00270</name>
</gene>
<keyword evidence="2" id="KW-1185">Reference proteome</keyword>
<name>K6UXN5_9ACTN</name>
<dbReference type="EMBL" id="BAHC01000006">
    <property type="protein sequence ID" value="GAB88158.1"/>
    <property type="molecule type" value="Genomic_DNA"/>
</dbReference>
<proteinExistence type="predicted"/>
<sequence length="352" mass="36975">MSATKQGYTVLPAVLPVSALKAQATAIFGALEVGRVIYVSKYGQIVAAFRPYALVPGDVAALRSSPNLDLATLSASNFSREGLSRQIAAAEAGLPCIVEKDGHVYGMLTPARAPRPEVVPTPVAVSAVAEAILEYHQRNPQASIDDAMKFADSLGAGDEDGNGASQPATQAIAESDHDSSVMVNGGTAVLDVNRENVATDAAGTDEVGASAQAWPRVAASFEANGSVDSELDDWRTKGSDVEDTVRDAFKILGEAVAAGRAVDVHGDVSGRLMELGIHKDPKQRLTVLMGEQLESTDPVEARAKYVQALLTDVPRLDVGVMWRLGNLARHADNPAEAARWFRLAFACGSISG</sequence>